<evidence type="ECO:0000256" key="1">
    <source>
        <dbReference type="ARBA" id="ARBA00022448"/>
    </source>
</evidence>
<evidence type="ECO:0000256" key="4">
    <source>
        <dbReference type="ARBA" id="ARBA00022840"/>
    </source>
</evidence>
<dbReference type="SMART" id="SM00382">
    <property type="entry name" value="AAA"/>
    <property type="match status" value="1"/>
</dbReference>
<keyword evidence="2" id="KW-1003">Cell membrane</keyword>
<evidence type="ECO:0000259" key="7">
    <source>
        <dbReference type="PROSITE" id="PS50893"/>
    </source>
</evidence>
<dbReference type="InterPro" id="IPR012693">
    <property type="entry name" value="ABC_transpr_PhnC"/>
</dbReference>
<dbReference type="GO" id="GO:0015416">
    <property type="term" value="F:ABC-type phosphonate transporter activity"/>
    <property type="evidence" value="ECO:0007669"/>
    <property type="project" value="InterPro"/>
</dbReference>
<dbReference type="InterPro" id="IPR027417">
    <property type="entry name" value="P-loop_NTPase"/>
</dbReference>
<feature type="domain" description="ABC transporter" evidence="7">
    <location>
        <begin position="21"/>
        <end position="264"/>
    </location>
</feature>
<dbReference type="PANTHER" id="PTHR43166">
    <property type="entry name" value="AMINO ACID IMPORT ATP-BINDING PROTEIN"/>
    <property type="match status" value="1"/>
</dbReference>
<dbReference type="AlphaFoldDB" id="A0A1H5ISN7"/>
<dbReference type="InterPro" id="IPR003439">
    <property type="entry name" value="ABC_transporter-like_ATP-bd"/>
</dbReference>
<dbReference type="GO" id="GO:0016020">
    <property type="term" value="C:membrane"/>
    <property type="evidence" value="ECO:0007669"/>
    <property type="project" value="InterPro"/>
</dbReference>
<dbReference type="Proteomes" id="UP000182725">
    <property type="component" value="Unassembled WGS sequence"/>
</dbReference>
<sequence>MGHTQSMPTPATVGIERDSTVKVANIVKRFGDNPALDGVSFEAGRGELVVLLGRSGSGKSTLLRHLNGLEVPTSGAVQVLGEDLAALNGASLRRLRSRVGFIFQQFELVPSLTVLENVLTGSLAVVRGPRLGLFGYGKVRRLRALEHLETVGLLQMAYQRADILSGGQQQRVAIARALMQEPEILLADEPVASLDPESSDQVMNLIRDIARDKGLTVVCSLHQVDLALSWADRIVGLRHGKVVLNTVTEDMTREEAMGIYGQVEVATITSEFAAIAEELDTPGHRERIARDLAAAQEKAAAGTGTEAP</sequence>
<protein>
    <submittedName>
        <fullName evidence="8">Phosphonate transport system ATP-binding protein</fullName>
    </submittedName>
</protein>
<accession>A0A1H5ISN7</accession>
<dbReference type="InterPro" id="IPR017871">
    <property type="entry name" value="ABC_transporter-like_CS"/>
</dbReference>
<keyword evidence="5" id="KW-1278">Translocase</keyword>
<evidence type="ECO:0000256" key="2">
    <source>
        <dbReference type="ARBA" id="ARBA00022475"/>
    </source>
</evidence>
<dbReference type="EMBL" id="FNTV01000001">
    <property type="protein sequence ID" value="SEE42478.1"/>
    <property type="molecule type" value="Genomic_DNA"/>
</dbReference>
<dbReference type="PANTHER" id="PTHR43166:SF6">
    <property type="entry name" value="PHOSPHONATES IMPORT ATP-BINDING PROTEIN PHNC"/>
    <property type="match status" value="1"/>
</dbReference>
<dbReference type="SUPFAM" id="SSF52540">
    <property type="entry name" value="P-loop containing nucleoside triphosphate hydrolases"/>
    <property type="match status" value="1"/>
</dbReference>
<evidence type="ECO:0000256" key="3">
    <source>
        <dbReference type="ARBA" id="ARBA00022741"/>
    </source>
</evidence>
<dbReference type="GO" id="GO:0016887">
    <property type="term" value="F:ATP hydrolysis activity"/>
    <property type="evidence" value="ECO:0007669"/>
    <property type="project" value="InterPro"/>
</dbReference>
<proteinExistence type="predicted"/>
<dbReference type="PROSITE" id="PS00211">
    <property type="entry name" value="ABC_TRANSPORTER_1"/>
    <property type="match status" value="1"/>
</dbReference>
<dbReference type="NCBIfam" id="TIGR02315">
    <property type="entry name" value="ABC_phnC"/>
    <property type="match status" value="1"/>
</dbReference>
<keyword evidence="3" id="KW-0547">Nucleotide-binding</keyword>
<evidence type="ECO:0000313" key="8">
    <source>
        <dbReference type="EMBL" id="SEE42478.1"/>
    </source>
</evidence>
<evidence type="ECO:0000256" key="5">
    <source>
        <dbReference type="ARBA" id="ARBA00022967"/>
    </source>
</evidence>
<dbReference type="RefSeq" id="WP_083360627.1">
    <property type="nucleotide sequence ID" value="NZ_FNTV01000001.1"/>
</dbReference>
<dbReference type="CDD" id="cd03256">
    <property type="entry name" value="ABC_PhnC_transporter"/>
    <property type="match status" value="1"/>
</dbReference>
<dbReference type="InterPro" id="IPR003593">
    <property type="entry name" value="AAA+_ATPase"/>
</dbReference>
<evidence type="ECO:0000256" key="6">
    <source>
        <dbReference type="ARBA" id="ARBA00023136"/>
    </source>
</evidence>
<evidence type="ECO:0000313" key="9">
    <source>
        <dbReference type="Proteomes" id="UP000182725"/>
    </source>
</evidence>
<dbReference type="InterPro" id="IPR050086">
    <property type="entry name" value="MetN_ABC_transporter-like"/>
</dbReference>
<dbReference type="GO" id="GO:0005524">
    <property type="term" value="F:ATP binding"/>
    <property type="evidence" value="ECO:0007669"/>
    <property type="project" value="UniProtKB-KW"/>
</dbReference>
<dbReference type="Pfam" id="PF00005">
    <property type="entry name" value="ABC_tran"/>
    <property type="match status" value="1"/>
</dbReference>
<dbReference type="Gene3D" id="3.40.50.300">
    <property type="entry name" value="P-loop containing nucleotide triphosphate hydrolases"/>
    <property type="match status" value="1"/>
</dbReference>
<keyword evidence="1" id="KW-0813">Transport</keyword>
<reference evidence="8 9" key="1">
    <citation type="submission" date="2016-10" db="EMBL/GenBank/DDBJ databases">
        <authorList>
            <person name="de Groot N.N."/>
        </authorList>
    </citation>
    <scope>NUCLEOTIDE SEQUENCE [LARGE SCALE GENOMIC DNA]</scope>
    <source>
        <strain evidence="8 9">DSM 22274</strain>
    </source>
</reference>
<organism evidence="8 9">
    <name type="scientific">Arthrobacter alpinus</name>
    <dbReference type="NCBI Taxonomy" id="656366"/>
    <lineage>
        <taxon>Bacteria</taxon>
        <taxon>Bacillati</taxon>
        <taxon>Actinomycetota</taxon>
        <taxon>Actinomycetes</taxon>
        <taxon>Micrococcales</taxon>
        <taxon>Micrococcaceae</taxon>
        <taxon>Arthrobacter</taxon>
    </lineage>
</organism>
<keyword evidence="4 8" id="KW-0067">ATP-binding</keyword>
<keyword evidence="6" id="KW-0472">Membrane</keyword>
<name>A0A1H5ISN7_9MICC</name>
<gene>
    <name evidence="8" type="ORF">SAMN04489740_1376</name>
</gene>
<dbReference type="PROSITE" id="PS50893">
    <property type="entry name" value="ABC_TRANSPORTER_2"/>
    <property type="match status" value="1"/>
</dbReference>